<dbReference type="Pfam" id="PF01765">
    <property type="entry name" value="RRF"/>
    <property type="match status" value="1"/>
</dbReference>
<dbReference type="PANTHER" id="PTHR20982">
    <property type="entry name" value="RIBOSOME RECYCLING FACTOR"/>
    <property type="match status" value="1"/>
</dbReference>
<dbReference type="InterPro" id="IPR023584">
    <property type="entry name" value="Ribosome_recyc_fac_dom"/>
</dbReference>
<evidence type="ECO:0000313" key="6">
    <source>
        <dbReference type="EMBL" id="CAD9133137.1"/>
    </source>
</evidence>
<evidence type="ECO:0000259" key="5">
    <source>
        <dbReference type="Pfam" id="PF01765"/>
    </source>
</evidence>
<gene>
    <name evidence="6" type="ORF">NDES1114_LOCUS23597</name>
</gene>
<evidence type="ECO:0000256" key="3">
    <source>
        <dbReference type="SAM" id="Coils"/>
    </source>
</evidence>
<feature type="coiled-coil region" evidence="3">
    <location>
        <begin position="244"/>
        <end position="271"/>
    </location>
</feature>
<reference evidence="6" key="1">
    <citation type="submission" date="2021-01" db="EMBL/GenBank/DDBJ databases">
        <authorList>
            <person name="Corre E."/>
            <person name="Pelletier E."/>
            <person name="Niang G."/>
            <person name="Scheremetjew M."/>
            <person name="Finn R."/>
            <person name="Kale V."/>
            <person name="Holt S."/>
            <person name="Cochrane G."/>
            <person name="Meng A."/>
            <person name="Brown T."/>
            <person name="Cohen L."/>
        </authorList>
    </citation>
    <scope>NUCLEOTIDE SEQUENCE</scope>
    <source>
        <strain evidence="6">CCAP 1951/1</strain>
    </source>
</reference>
<evidence type="ECO:0000256" key="2">
    <source>
        <dbReference type="ARBA" id="ARBA00022917"/>
    </source>
</evidence>
<feature type="domain" description="Ribosome recycling factor" evidence="5">
    <location>
        <begin position="122"/>
        <end position="260"/>
    </location>
</feature>
<proteinExistence type="inferred from homology"/>
<dbReference type="Gene3D" id="1.10.132.20">
    <property type="entry name" value="Ribosome-recycling factor"/>
    <property type="match status" value="1"/>
</dbReference>
<name>A0A7S1QF81_NEODS</name>
<dbReference type="GO" id="GO:0043023">
    <property type="term" value="F:ribosomal large subunit binding"/>
    <property type="evidence" value="ECO:0007669"/>
    <property type="project" value="TreeGrafter"/>
</dbReference>
<keyword evidence="3" id="KW-0175">Coiled coil</keyword>
<dbReference type="EMBL" id="HBGF01035175">
    <property type="protein sequence ID" value="CAD9133137.1"/>
    <property type="molecule type" value="Transcribed_RNA"/>
</dbReference>
<dbReference type="GO" id="GO:0006412">
    <property type="term" value="P:translation"/>
    <property type="evidence" value="ECO:0007669"/>
    <property type="project" value="UniProtKB-KW"/>
</dbReference>
<evidence type="ECO:0000256" key="1">
    <source>
        <dbReference type="ARBA" id="ARBA00005912"/>
    </source>
</evidence>
<dbReference type="InterPro" id="IPR002661">
    <property type="entry name" value="Ribosome_recyc_fac"/>
</dbReference>
<organism evidence="6">
    <name type="scientific">Neobodo designis</name>
    <name type="common">Flagellated protozoan</name>
    <name type="synonym">Bodo designis</name>
    <dbReference type="NCBI Taxonomy" id="312471"/>
    <lineage>
        <taxon>Eukaryota</taxon>
        <taxon>Discoba</taxon>
        <taxon>Euglenozoa</taxon>
        <taxon>Kinetoplastea</taxon>
        <taxon>Metakinetoplastina</taxon>
        <taxon>Neobodonida</taxon>
        <taxon>Neobodo</taxon>
    </lineage>
</organism>
<dbReference type="InterPro" id="IPR036191">
    <property type="entry name" value="RRF_sf"/>
</dbReference>
<dbReference type="SUPFAM" id="SSF55194">
    <property type="entry name" value="Ribosome recycling factor, RRF"/>
    <property type="match status" value="1"/>
</dbReference>
<accession>A0A7S1QF81</accession>
<comment type="similarity">
    <text evidence="1">Belongs to the RRF family.</text>
</comment>
<feature type="region of interest" description="Disordered" evidence="4">
    <location>
        <begin position="50"/>
        <end position="79"/>
    </location>
</feature>
<dbReference type="Gene3D" id="3.30.1360.40">
    <property type="match status" value="1"/>
</dbReference>
<feature type="compositionally biased region" description="Basic and acidic residues" evidence="4">
    <location>
        <begin position="53"/>
        <end position="79"/>
    </location>
</feature>
<dbReference type="PANTHER" id="PTHR20982:SF3">
    <property type="entry name" value="MITOCHONDRIAL RIBOSOME RECYCLING FACTOR PSEUDO 1"/>
    <property type="match status" value="1"/>
</dbReference>
<protein>
    <recommendedName>
        <fullName evidence="5">Ribosome recycling factor domain-containing protein</fullName>
    </recommendedName>
</protein>
<dbReference type="AlphaFoldDB" id="A0A7S1QF81"/>
<keyword evidence="2" id="KW-0648">Protein biosynthesis</keyword>
<evidence type="ECO:0000256" key="4">
    <source>
        <dbReference type="SAM" id="MobiDB-lite"/>
    </source>
</evidence>
<sequence>MRFSRAVTRVAGPAVLAHYASATNCGAFAAPQAFCVPMASASVRHGFGFGKSSKGEKSRLTQEERRKRRMKSPDEKRATQEAIEAAENFAEREFPEDVDAVVEDKLQIAKDALLKLQNPVLALEKVTFEVGGAKRPLVQLGSIVRLSPKELLLTPHDHAHQTLLISKLARYDSALNPTKHEDKVKLTVQHVTRERREETAAFIHGALAELQKRAQLLRRHGVNTIDDLKLPSTDMSQGLQDQIIGTLDEKMTEAAEKFQELADEALALEDDEVEEVEAKDNV</sequence>